<dbReference type="EMBL" id="UZAE01012212">
    <property type="protein sequence ID" value="VDO04028.1"/>
    <property type="molecule type" value="Genomic_DNA"/>
</dbReference>
<organism evidence="4">
    <name type="scientific">Rodentolepis nana</name>
    <name type="common">Dwarf tapeworm</name>
    <name type="synonym">Hymenolepis nana</name>
    <dbReference type="NCBI Taxonomy" id="102285"/>
    <lineage>
        <taxon>Eukaryota</taxon>
        <taxon>Metazoa</taxon>
        <taxon>Spiralia</taxon>
        <taxon>Lophotrochozoa</taxon>
        <taxon>Platyhelminthes</taxon>
        <taxon>Cestoda</taxon>
        <taxon>Eucestoda</taxon>
        <taxon>Cyclophyllidea</taxon>
        <taxon>Hymenolepididae</taxon>
        <taxon>Rodentolepis</taxon>
    </lineage>
</organism>
<feature type="compositionally biased region" description="Basic and acidic residues" evidence="1">
    <location>
        <begin position="415"/>
        <end position="424"/>
    </location>
</feature>
<proteinExistence type="predicted"/>
<reference evidence="2 3" key="2">
    <citation type="submission" date="2018-11" db="EMBL/GenBank/DDBJ databases">
        <authorList>
            <consortium name="Pathogen Informatics"/>
        </authorList>
    </citation>
    <scope>NUCLEOTIDE SEQUENCE [LARGE SCALE GENOMIC DNA]</scope>
</reference>
<evidence type="ECO:0000313" key="3">
    <source>
        <dbReference type="Proteomes" id="UP000278807"/>
    </source>
</evidence>
<feature type="region of interest" description="Disordered" evidence="1">
    <location>
        <begin position="493"/>
        <end position="514"/>
    </location>
</feature>
<dbReference type="AlphaFoldDB" id="A0A0R3TLN3"/>
<feature type="region of interest" description="Disordered" evidence="1">
    <location>
        <begin position="396"/>
        <end position="448"/>
    </location>
</feature>
<sequence>MGFETKAKDMKVTNVCEGILNCSLLTAFSSRALADAASYFEKSPLEIAEAFLIAKIRVLPSNVLEINAYRFESPEHNSRPPLETSETIIPFFLNRMVQGSILSVDTFARQINRIWNGISYQTSSSFSFSDFLFLWVIADFKAIENDKLEISSIRTCAISPNVLFSLLKIKSYPFDGDCFRHCLQTEFVNARFQNLNLIKSDGTQEKFRFGYFVLDPSGCLVPFLDGDEGIRSSLPAGVWCTEGTENGQKSVANLHVWLSILRYAFAPKGRRAFSISPVLAIHNSSSNSILFYSVRGDVDTNKTPRSLYLDFSSGNSTSPWYGFADRLYFHYFSGNENLKAKASRATSQIVVVRLSPLSSLRHSDQASLADYNKIFEAVSRLASNLGCRISKGLTSTVTSNSSSNKVSQTGSHTALYRDKQDNKKGNRSVKFKLPTTKGTLSAPENLPTRFEVPEASMLLEESHPERNQTNNSNNEIARLEALVEKLISTQMLHQTPTKQVQEEKTERRTSSVGTSTPIDLDVCSVAVNTSSIWPTPADIGLCKTDDTTIGNTGYSRLLAGIQQVLQQATPHLRKTVSVPGELSLLAQKPPRCTSAADNAGRMWRLSTNDIDADIEADVIRHRQDCEKEVAEKLDLTITFPPTELVECESAENHVSQIGCSGVSIPATTAMNSFTFATDFDPSVDLSHSRLRKGSSKSTDESTVLMGLARKYLSPSVIAQLAPSNSVTQDVSDFSLATRQYLKENGLTSSTNSGSVFGNILLDAERWYGDNMCSSSSSSCLMETSISPRLTALQGNKHCESFLHSPKVFSEDVVEKQNEANEEGNYDAPVLNLEQLRKLPKLL</sequence>
<gene>
    <name evidence="2" type="ORF">HNAJ_LOCUS8165</name>
</gene>
<keyword evidence="3" id="KW-1185">Reference proteome</keyword>
<feature type="compositionally biased region" description="Basic and acidic residues" evidence="1">
    <location>
        <begin position="500"/>
        <end position="509"/>
    </location>
</feature>
<dbReference type="OrthoDB" id="6250032at2759"/>
<dbReference type="WBParaSite" id="HNAJ_0000816901-mRNA-1">
    <property type="protein sequence ID" value="HNAJ_0000816901-mRNA-1"/>
    <property type="gene ID" value="HNAJ_0000816901"/>
</dbReference>
<name>A0A0R3TLN3_RODNA</name>
<evidence type="ECO:0000256" key="1">
    <source>
        <dbReference type="SAM" id="MobiDB-lite"/>
    </source>
</evidence>
<reference evidence="4" key="1">
    <citation type="submission" date="2017-02" db="UniProtKB">
        <authorList>
            <consortium name="WormBaseParasite"/>
        </authorList>
    </citation>
    <scope>IDENTIFICATION</scope>
</reference>
<accession>A0A0R3TLN3</accession>
<evidence type="ECO:0000313" key="2">
    <source>
        <dbReference type="EMBL" id="VDO04028.1"/>
    </source>
</evidence>
<feature type="compositionally biased region" description="Low complexity" evidence="1">
    <location>
        <begin position="396"/>
        <end position="411"/>
    </location>
</feature>
<evidence type="ECO:0000313" key="4">
    <source>
        <dbReference type="WBParaSite" id="HNAJ_0000816901-mRNA-1"/>
    </source>
</evidence>
<protein>
    <submittedName>
        <fullName evidence="4">RUN domain-containing protein</fullName>
    </submittedName>
</protein>
<dbReference type="Proteomes" id="UP000278807">
    <property type="component" value="Unassembled WGS sequence"/>
</dbReference>